<feature type="transmembrane region" description="Helical" evidence="1">
    <location>
        <begin position="425"/>
        <end position="444"/>
    </location>
</feature>
<name>A0A642UWU6_DIURU</name>
<dbReference type="EMBL" id="SWFT01000027">
    <property type="protein sequence ID" value="KAA8907118.1"/>
    <property type="molecule type" value="Genomic_DNA"/>
</dbReference>
<evidence type="ECO:0000313" key="3">
    <source>
        <dbReference type="Proteomes" id="UP000449547"/>
    </source>
</evidence>
<dbReference type="PANTHER" id="PTHR19346:SF4">
    <property type="entry name" value="SUGAR PHOSPHATE TRANSPORTER DOMAIN-CONTAINING PROTEIN"/>
    <property type="match status" value="1"/>
</dbReference>
<dbReference type="AlphaFoldDB" id="A0A642UWU6"/>
<keyword evidence="3" id="KW-1185">Reference proteome</keyword>
<sequence>MVHMISTENPSEGVSRTKMAFIGGAFLVSLTSFVVQTEFTSQVYKIGFSEPLVLLWITHGMWWILWPIQAISAASYRTFNKWRSSTAPVVVVGRGAASSSAHYERLPINSSDPLDLEDPHAVVMKQKLRLYSYFKKCIVKQLHNIYHTAVVIYEANVNGDTSTEELNKLIERNPKLSSSSSVLDCARSMITTPAIKYLLKYSFYITVVLTLAGCTWYAAMALTFASDVTAIYNCSAFTAYAFAIPMLHEKFSWLKVSSVFIAITGVFIVSYSGSSDDANTEYPYRLWGNLLILFGAVLYGYYECLYKKYCCIPNHLARYISPRRQSSFANFVMALFGVYTFIILTSCMLISELTGIHRFKFYYGENNTRVWSLVIGSIAGNLLFSGSFLLLMALTSPVLSSVSSLVTIFIIGVVEWVLFDNALSSQQLLGDFLIIIGFLLLTYASWKEITEGSDDANDMDGVSTYSFAVSAASDNE</sequence>
<feature type="transmembrane region" description="Helical" evidence="1">
    <location>
        <begin position="254"/>
        <end position="274"/>
    </location>
</feature>
<comment type="caution">
    <text evidence="2">The sequence shown here is derived from an EMBL/GenBank/DDBJ whole genome shotgun (WGS) entry which is preliminary data.</text>
</comment>
<dbReference type="PANTHER" id="PTHR19346">
    <property type="entry name" value="SUGAR PHOSPHATE TRANSPORTER DOMAIN-CONTAINING PROTEIN"/>
    <property type="match status" value="1"/>
</dbReference>
<gene>
    <name evidence="2" type="ORF">DIURU_000802</name>
</gene>
<dbReference type="RefSeq" id="XP_034014469.1">
    <property type="nucleotide sequence ID" value="XM_034159091.1"/>
</dbReference>
<proteinExistence type="predicted"/>
<dbReference type="InterPro" id="IPR026505">
    <property type="entry name" value="Solute_c_fam_35_mem_F3/F4"/>
</dbReference>
<protein>
    <recommendedName>
        <fullName evidence="4">EamA domain-containing protein</fullName>
    </recommendedName>
</protein>
<organism evidence="2 3">
    <name type="scientific">Diutina rugosa</name>
    <name type="common">Yeast</name>
    <name type="synonym">Candida rugosa</name>
    <dbReference type="NCBI Taxonomy" id="5481"/>
    <lineage>
        <taxon>Eukaryota</taxon>
        <taxon>Fungi</taxon>
        <taxon>Dikarya</taxon>
        <taxon>Ascomycota</taxon>
        <taxon>Saccharomycotina</taxon>
        <taxon>Pichiomycetes</taxon>
        <taxon>Debaryomycetaceae</taxon>
        <taxon>Diutina</taxon>
    </lineage>
</organism>
<keyword evidence="1" id="KW-1133">Transmembrane helix</keyword>
<evidence type="ECO:0000256" key="1">
    <source>
        <dbReference type="SAM" id="Phobius"/>
    </source>
</evidence>
<dbReference type="InterPro" id="IPR037185">
    <property type="entry name" value="EmrE-like"/>
</dbReference>
<feature type="transmembrane region" description="Helical" evidence="1">
    <location>
        <begin position="398"/>
        <end position="419"/>
    </location>
</feature>
<feature type="transmembrane region" description="Helical" evidence="1">
    <location>
        <begin position="197"/>
        <end position="218"/>
    </location>
</feature>
<keyword evidence="1" id="KW-0812">Transmembrane</keyword>
<dbReference type="VEuPathDB" id="FungiDB:DIURU_000802"/>
<feature type="transmembrane region" description="Helical" evidence="1">
    <location>
        <begin position="286"/>
        <end position="306"/>
    </location>
</feature>
<dbReference type="OMA" id="MAMTYAS"/>
<evidence type="ECO:0008006" key="4">
    <source>
        <dbReference type="Google" id="ProtNLM"/>
    </source>
</evidence>
<reference evidence="2 3" key="1">
    <citation type="submission" date="2019-07" db="EMBL/GenBank/DDBJ databases">
        <title>Genome assembly of two rare yeast pathogens: Diutina rugosa and Trichomonascus ciferrii.</title>
        <authorList>
            <person name="Mixao V."/>
            <person name="Saus E."/>
            <person name="Hansen A."/>
            <person name="Lass-Flor C."/>
            <person name="Gabaldon T."/>
        </authorList>
    </citation>
    <scope>NUCLEOTIDE SEQUENCE [LARGE SCALE GENOMIC DNA]</scope>
    <source>
        <strain evidence="2 3">CBS 613</strain>
    </source>
</reference>
<dbReference type="SUPFAM" id="SSF103481">
    <property type="entry name" value="Multidrug resistance efflux transporter EmrE"/>
    <property type="match status" value="2"/>
</dbReference>
<feature type="transmembrane region" description="Helical" evidence="1">
    <location>
        <begin position="327"/>
        <end position="351"/>
    </location>
</feature>
<feature type="transmembrane region" description="Helical" evidence="1">
    <location>
        <begin position="230"/>
        <end position="247"/>
    </location>
</feature>
<dbReference type="GeneID" id="54779455"/>
<feature type="transmembrane region" description="Helical" evidence="1">
    <location>
        <begin position="371"/>
        <end position="391"/>
    </location>
</feature>
<feature type="transmembrane region" description="Helical" evidence="1">
    <location>
        <begin position="53"/>
        <end position="76"/>
    </location>
</feature>
<accession>A0A642UWU6</accession>
<dbReference type="Proteomes" id="UP000449547">
    <property type="component" value="Unassembled WGS sequence"/>
</dbReference>
<dbReference type="OrthoDB" id="10062838at2759"/>
<evidence type="ECO:0000313" key="2">
    <source>
        <dbReference type="EMBL" id="KAA8907118.1"/>
    </source>
</evidence>
<keyword evidence="1" id="KW-0472">Membrane</keyword>